<dbReference type="OrthoDB" id="5703702at2"/>
<name>A0A1M5B261_9GAMM</name>
<gene>
    <name evidence="2" type="ORF">SAMN04487965_2044</name>
</gene>
<protein>
    <recommendedName>
        <fullName evidence="4">DUF4410 domain-containing protein</fullName>
    </recommendedName>
</protein>
<evidence type="ECO:0000313" key="2">
    <source>
        <dbReference type="EMBL" id="SHF36545.1"/>
    </source>
</evidence>
<dbReference type="AlphaFoldDB" id="A0A1M5B261"/>
<keyword evidence="3" id="KW-1185">Reference proteome</keyword>
<feature type="chain" id="PRO_5012251475" description="DUF4410 domain-containing protein" evidence="1">
    <location>
        <begin position="22"/>
        <end position="165"/>
    </location>
</feature>
<dbReference type="RefSeq" id="WP_073274263.1">
    <property type="nucleotide sequence ID" value="NZ_FQVA01000001.1"/>
</dbReference>
<organism evidence="2 3">
    <name type="scientific">Microbulbifer donghaiensis</name>
    <dbReference type="NCBI Taxonomy" id="494016"/>
    <lineage>
        <taxon>Bacteria</taxon>
        <taxon>Pseudomonadati</taxon>
        <taxon>Pseudomonadota</taxon>
        <taxon>Gammaproteobacteria</taxon>
        <taxon>Cellvibrionales</taxon>
        <taxon>Microbulbiferaceae</taxon>
        <taxon>Microbulbifer</taxon>
    </lineage>
</organism>
<evidence type="ECO:0000256" key="1">
    <source>
        <dbReference type="SAM" id="SignalP"/>
    </source>
</evidence>
<dbReference type="EMBL" id="FQVA01000001">
    <property type="protein sequence ID" value="SHF36545.1"/>
    <property type="molecule type" value="Genomic_DNA"/>
</dbReference>
<feature type="signal peptide" evidence="1">
    <location>
        <begin position="1"/>
        <end position="21"/>
    </location>
</feature>
<keyword evidence="1" id="KW-0732">Signal</keyword>
<proteinExistence type="predicted"/>
<dbReference type="STRING" id="494016.SAMN04487965_2044"/>
<evidence type="ECO:0000313" key="3">
    <source>
        <dbReference type="Proteomes" id="UP000184170"/>
    </source>
</evidence>
<evidence type="ECO:0008006" key="4">
    <source>
        <dbReference type="Google" id="ProtNLM"/>
    </source>
</evidence>
<sequence length="165" mass="17889">MQTAKAALFLAGALLSASTLAQDDAAISINQKAEYYDTKVIAPNIVRECTNLGYKFSDSTKKFLEKYGFSAALQPEQDLQTEGFNLKLSILNATSSGNAWSGHRKSVTIEAELYKDGELIDSFQNARNSSGGFGGGFKGSCDVLERCVHTLGNDVAKWIKKKHQG</sequence>
<accession>A0A1M5B261</accession>
<reference evidence="3" key="1">
    <citation type="submission" date="2016-11" db="EMBL/GenBank/DDBJ databases">
        <authorList>
            <person name="Varghese N."/>
            <person name="Submissions S."/>
        </authorList>
    </citation>
    <scope>NUCLEOTIDE SEQUENCE [LARGE SCALE GENOMIC DNA]</scope>
    <source>
        <strain evidence="3">CGMCC 1.7063</strain>
    </source>
</reference>
<dbReference type="Proteomes" id="UP000184170">
    <property type="component" value="Unassembled WGS sequence"/>
</dbReference>